<dbReference type="Pfam" id="PF00086">
    <property type="entry name" value="Thyroglobulin_1"/>
    <property type="match status" value="2"/>
</dbReference>
<name>A0A9P1IW76_9PELO</name>
<dbReference type="EMBL" id="CANHGI010000005">
    <property type="protein sequence ID" value="CAI5452241.1"/>
    <property type="molecule type" value="Genomic_DNA"/>
</dbReference>
<dbReference type="AlphaFoldDB" id="A0A9P1IW76"/>
<dbReference type="PROSITE" id="PS50279">
    <property type="entry name" value="BPTI_KUNITZ_2"/>
    <property type="match status" value="1"/>
</dbReference>
<dbReference type="Proteomes" id="UP001152747">
    <property type="component" value="Unassembled WGS sequence"/>
</dbReference>
<evidence type="ECO:0000256" key="3">
    <source>
        <dbReference type="SAM" id="SignalP"/>
    </source>
</evidence>
<dbReference type="PROSITE" id="PS00280">
    <property type="entry name" value="BPTI_KUNITZ_1"/>
    <property type="match status" value="1"/>
</dbReference>
<dbReference type="GO" id="GO:0004867">
    <property type="term" value="F:serine-type endopeptidase inhibitor activity"/>
    <property type="evidence" value="ECO:0007669"/>
    <property type="project" value="InterPro"/>
</dbReference>
<feature type="disulfide bond" evidence="2">
    <location>
        <begin position="124"/>
        <end position="131"/>
    </location>
</feature>
<accession>A0A9P1IW76</accession>
<keyword evidence="7" id="KW-1185">Reference proteome</keyword>
<evidence type="ECO:0008006" key="8">
    <source>
        <dbReference type="Google" id="ProtNLM"/>
    </source>
</evidence>
<comment type="caution">
    <text evidence="2">Lacks conserved residue(s) required for the propagation of feature annotation.</text>
</comment>
<dbReference type="Gene3D" id="4.10.410.10">
    <property type="entry name" value="Pancreatic trypsin inhibitor Kunitz domain"/>
    <property type="match status" value="1"/>
</dbReference>
<dbReference type="InterPro" id="IPR052861">
    <property type="entry name" value="BPTI/Kunitz_domain"/>
</dbReference>
<evidence type="ECO:0000259" key="4">
    <source>
        <dbReference type="PROSITE" id="PS50279"/>
    </source>
</evidence>
<feature type="domain" description="BPTI/Kunitz inhibitor" evidence="4">
    <location>
        <begin position="189"/>
        <end position="242"/>
    </location>
</feature>
<protein>
    <recommendedName>
        <fullName evidence="8">BPTI/Kunitz inhibitor domain-containing protein</fullName>
    </recommendedName>
</protein>
<feature type="signal peptide" evidence="3">
    <location>
        <begin position="1"/>
        <end position="18"/>
    </location>
</feature>
<dbReference type="PANTHER" id="PTHR47248:SF9">
    <property type="entry name" value="BPTI_KUNITZ INHIBITOR DOMAIN-CONTAINING PROTEIN"/>
    <property type="match status" value="1"/>
</dbReference>
<dbReference type="CDD" id="cd00191">
    <property type="entry name" value="TY"/>
    <property type="match status" value="1"/>
</dbReference>
<proteinExistence type="predicted"/>
<dbReference type="SMART" id="SM00131">
    <property type="entry name" value="KU"/>
    <property type="match status" value="1"/>
</dbReference>
<evidence type="ECO:0000256" key="1">
    <source>
        <dbReference type="ARBA" id="ARBA00023157"/>
    </source>
</evidence>
<evidence type="ECO:0000313" key="6">
    <source>
        <dbReference type="EMBL" id="CAI5452241.1"/>
    </source>
</evidence>
<dbReference type="SUPFAM" id="SSF57610">
    <property type="entry name" value="Thyroglobulin type-1 domain"/>
    <property type="match status" value="2"/>
</dbReference>
<feature type="domain" description="Thyroglobulin type-1" evidence="5">
    <location>
        <begin position="87"/>
        <end position="157"/>
    </location>
</feature>
<organism evidence="6 7">
    <name type="scientific">Caenorhabditis angaria</name>
    <dbReference type="NCBI Taxonomy" id="860376"/>
    <lineage>
        <taxon>Eukaryota</taxon>
        <taxon>Metazoa</taxon>
        <taxon>Ecdysozoa</taxon>
        <taxon>Nematoda</taxon>
        <taxon>Chromadorea</taxon>
        <taxon>Rhabditida</taxon>
        <taxon>Rhabditina</taxon>
        <taxon>Rhabditomorpha</taxon>
        <taxon>Rhabditoidea</taxon>
        <taxon>Rhabditidae</taxon>
        <taxon>Peloderinae</taxon>
        <taxon>Caenorhabditis</taxon>
    </lineage>
</organism>
<gene>
    <name evidence="6" type="ORF">CAMP_LOCUS14878</name>
</gene>
<dbReference type="InterPro" id="IPR002223">
    <property type="entry name" value="Kunitz_BPTI"/>
</dbReference>
<dbReference type="OrthoDB" id="4473401at2759"/>
<dbReference type="PROSITE" id="PS51162">
    <property type="entry name" value="THYROGLOBULIN_1_2"/>
    <property type="match status" value="1"/>
</dbReference>
<evidence type="ECO:0000259" key="5">
    <source>
        <dbReference type="PROSITE" id="PS51162"/>
    </source>
</evidence>
<feature type="chain" id="PRO_5040295516" description="BPTI/Kunitz inhibitor domain-containing protein" evidence="3">
    <location>
        <begin position="19"/>
        <end position="375"/>
    </location>
</feature>
<reference evidence="6" key="1">
    <citation type="submission" date="2022-11" db="EMBL/GenBank/DDBJ databases">
        <authorList>
            <person name="Kikuchi T."/>
        </authorList>
    </citation>
    <scope>NUCLEOTIDE SEQUENCE</scope>
    <source>
        <strain evidence="6">PS1010</strain>
    </source>
</reference>
<dbReference type="InterPro" id="IPR036880">
    <property type="entry name" value="Kunitz_BPTI_sf"/>
</dbReference>
<dbReference type="InterPro" id="IPR000716">
    <property type="entry name" value="Thyroglobulin_1"/>
</dbReference>
<dbReference type="SUPFAM" id="SSF57362">
    <property type="entry name" value="BPTI-like"/>
    <property type="match status" value="1"/>
</dbReference>
<keyword evidence="3" id="KW-0732">Signal</keyword>
<sequence length="375" mass="41576">MHKLVIFLFLWQFRESIGLFGDSGHGKLKRQPPTGPCTLNNDGSECDENGYYKIVQCNDESCYCVTPHNALISYDTRTSSKKIAPKCGTCLTYLQKLFSNGDPPQNSFIPKCDVGNGDFDPMQCNSIENICYCVDTKTGKEIPSTRTTLNNTKSVNCMKIDFSIDYVPTQNFDKSSLKPTVEVVSHSACTLNRDPGHTCSQNKTSIKWWFDTYTFTCLQFEHKGCGGNDNVFNTKGSCYSSCVFADYSACALTSQPARHSTGQYYICGQIEPMLPPGAPSTPKPPKPPGPELNDQGCPKGYTCQYGAFFGICCDEKITKRFSDAYHPVCSNKKTPHSTRDDGYQAMTFGKTCSDNFCPKNHTCETNSVFAFCCPI</sequence>
<dbReference type="InterPro" id="IPR036857">
    <property type="entry name" value="Thyroglobulin_1_sf"/>
</dbReference>
<dbReference type="Pfam" id="PF00014">
    <property type="entry name" value="Kunitz_BPTI"/>
    <property type="match status" value="1"/>
</dbReference>
<dbReference type="PROSITE" id="PS00484">
    <property type="entry name" value="THYROGLOBULIN_1_1"/>
    <property type="match status" value="1"/>
</dbReference>
<dbReference type="InterPro" id="IPR020901">
    <property type="entry name" value="Prtase_inh_Kunz-CS"/>
</dbReference>
<keyword evidence="1 2" id="KW-1015">Disulfide bond</keyword>
<dbReference type="Gene3D" id="4.10.800.10">
    <property type="entry name" value="Thyroglobulin type-1"/>
    <property type="match status" value="2"/>
</dbReference>
<evidence type="ECO:0000313" key="7">
    <source>
        <dbReference type="Proteomes" id="UP001152747"/>
    </source>
</evidence>
<evidence type="ECO:0000256" key="2">
    <source>
        <dbReference type="PROSITE-ProRule" id="PRU00500"/>
    </source>
</evidence>
<comment type="caution">
    <text evidence="6">The sequence shown here is derived from an EMBL/GenBank/DDBJ whole genome shotgun (WGS) entry which is preliminary data.</text>
</comment>
<dbReference type="PANTHER" id="PTHR47248">
    <property type="entry name" value="PROTEIN CBG06772"/>
    <property type="match status" value="1"/>
</dbReference>
<dbReference type="SMART" id="SM00211">
    <property type="entry name" value="TY"/>
    <property type="match status" value="2"/>
</dbReference>